<dbReference type="PANTHER" id="PTHR43265">
    <property type="entry name" value="ESTERASE ESTD"/>
    <property type="match status" value="1"/>
</dbReference>
<feature type="region of interest" description="Disordered" evidence="1">
    <location>
        <begin position="1"/>
        <end position="90"/>
    </location>
</feature>
<dbReference type="EMBL" id="CP133568">
    <property type="protein sequence ID" value="WMT02999.1"/>
    <property type="molecule type" value="Genomic_DNA"/>
</dbReference>
<feature type="compositionally biased region" description="Polar residues" evidence="1">
    <location>
        <begin position="1"/>
        <end position="15"/>
    </location>
</feature>
<evidence type="ECO:0000313" key="4">
    <source>
        <dbReference type="Proteomes" id="UP001229313"/>
    </source>
</evidence>
<dbReference type="GO" id="GO:0016787">
    <property type="term" value="F:hydrolase activity"/>
    <property type="evidence" value="ECO:0007669"/>
    <property type="project" value="UniProtKB-KW"/>
</dbReference>
<sequence>MRVSQRENASGSVPSQRGFVAPSRIPSPADGTAAATVRACDHTAGEATDVNATDVTATDSSRPDSNQPDSNRPGSKRPNSKRPRHSTPTRAQRLSAAFALLLCATQAVAAEPVAARPGANATEPRAAGFCAVGSYRLDDGRALDIGPGVEGQLRWRSDDGRTGALAPAAHGAWISTVGWTGRADGHRVRFDCAHGRLRFDDTPGQRVRTIQRDTRFRGSGVELAGRLTLPPGEGRVPLVVLVHGAEHDSALQRYSLQREFANAGIATFVYDKRGTGASGGRYTQDYLTLAVDAVHALDEARRLGGARIGRVGYQGGSQGGWVAPLAARIAPVDFVVVGFGLAVSPLEEDREAIAFDLRRAGFGEDPAAMAGAMAIADATAALIDSGFAEGYERLAAVKAQYAQAPWYASVRGNFTWYLLGNDADTIRRDAPGLVRGVPAHYDPMPVLRGLDTPQLWALGGEDRDAPPGETLRRLAALQRAGKPIASAVFARADHGLYEFETAADGERVSTRQPDGYFRLMTDFILGKTLQPRYGEAAVCANAACAGR</sequence>
<dbReference type="SUPFAM" id="SSF53474">
    <property type="entry name" value="alpha/beta-Hydrolases"/>
    <property type="match status" value="1"/>
</dbReference>
<reference evidence="3 4" key="1">
    <citation type="submission" date="2023-08" db="EMBL/GenBank/DDBJ databases">
        <title>The whole genome sequence of Lysobacter yananisis.</title>
        <authorList>
            <person name="Sun H."/>
        </authorList>
    </citation>
    <scope>NUCLEOTIDE SEQUENCE [LARGE SCALE GENOMIC DNA]</scope>
    <source>
        <strain evidence="3 4">SNNU513</strain>
    </source>
</reference>
<dbReference type="InterPro" id="IPR029058">
    <property type="entry name" value="AB_hydrolase_fold"/>
</dbReference>
<dbReference type="Gene3D" id="3.40.50.1820">
    <property type="entry name" value="alpha/beta hydrolase"/>
    <property type="match status" value="1"/>
</dbReference>
<gene>
    <name evidence="3" type="ORF">RDV84_24095</name>
</gene>
<feature type="compositionally biased region" description="Polar residues" evidence="1">
    <location>
        <begin position="63"/>
        <end position="73"/>
    </location>
</feature>
<dbReference type="Proteomes" id="UP001229313">
    <property type="component" value="Chromosome"/>
</dbReference>
<organism evidence="3 4">
    <name type="scientific">Lysobacter yananisis</name>
    <dbReference type="NCBI Taxonomy" id="1003114"/>
    <lineage>
        <taxon>Bacteria</taxon>
        <taxon>Pseudomonadati</taxon>
        <taxon>Pseudomonadota</taxon>
        <taxon>Gammaproteobacteria</taxon>
        <taxon>Lysobacterales</taxon>
        <taxon>Lysobacteraceae</taxon>
        <taxon>Lysobacter</taxon>
    </lineage>
</organism>
<evidence type="ECO:0000313" key="3">
    <source>
        <dbReference type="EMBL" id="WMT02999.1"/>
    </source>
</evidence>
<keyword evidence="4" id="KW-1185">Reference proteome</keyword>
<dbReference type="RefSeq" id="WP_309151877.1">
    <property type="nucleotide sequence ID" value="NZ_CP133568.1"/>
</dbReference>
<feature type="compositionally biased region" description="Low complexity" evidence="1">
    <location>
        <begin position="47"/>
        <end position="59"/>
    </location>
</feature>
<accession>A0ABY9P7V5</accession>
<dbReference type="InterPro" id="IPR053145">
    <property type="entry name" value="AB_hydrolase_Est10"/>
</dbReference>
<dbReference type="Pfam" id="PF02129">
    <property type="entry name" value="Peptidase_S15"/>
    <property type="match status" value="1"/>
</dbReference>
<feature type="compositionally biased region" description="Basic residues" evidence="1">
    <location>
        <begin position="74"/>
        <end position="87"/>
    </location>
</feature>
<name>A0ABY9P7V5_9GAMM</name>
<proteinExistence type="predicted"/>
<evidence type="ECO:0000259" key="2">
    <source>
        <dbReference type="Pfam" id="PF02129"/>
    </source>
</evidence>
<keyword evidence="3" id="KW-0378">Hydrolase</keyword>
<dbReference type="PANTHER" id="PTHR43265:SF1">
    <property type="entry name" value="ESTERASE ESTD"/>
    <property type="match status" value="1"/>
</dbReference>
<evidence type="ECO:0000256" key="1">
    <source>
        <dbReference type="SAM" id="MobiDB-lite"/>
    </source>
</evidence>
<feature type="domain" description="Xaa-Pro dipeptidyl-peptidase-like" evidence="2">
    <location>
        <begin position="220"/>
        <end position="329"/>
    </location>
</feature>
<dbReference type="InterPro" id="IPR000383">
    <property type="entry name" value="Xaa-Pro-like_dom"/>
</dbReference>
<protein>
    <submittedName>
        <fullName evidence="3">CocE/NonD family hydrolase</fullName>
    </submittedName>
</protein>